<feature type="compositionally biased region" description="Basic and acidic residues" evidence="1">
    <location>
        <begin position="73"/>
        <end position="83"/>
    </location>
</feature>
<dbReference type="EMBL" id="JH167903">
    <property type="protein sequence ID" value="EHB02927.1"/>
    <property type="molecule type" value="Genomic_DNA"/>
</dbReference>
<organism evidence="2 3">
    <name type="scientific">Heterocephalus glaber</name>
    <name type="common">Naked mole rat</name>
    <dbReference type="NCBI Taxonomy" id="10181"/>
    <lineage>
        <taxon>Eukaryota</taxon>
        <taxon>Metazoa</taxon>
        <taxon>Chordata</taxon>
        <taxon>Craniata</taxon>
        <taxon>Vertebrata</taxon>
        <taxon>Euteleostomi</taxon>
        <taxon>Mammalia</taxon>
        <taxon>Eutheria</taxon>
        <taxon>Euarchontoglires</taxon>
        <taxon>Glires</taxon>
        <taxon>Rodentia</taxon>
        <taxon>Hystricomorpha</taxon>
        <taxon>Bathyergidae</taxon>
        <taxon>Heterocephalus</taxon>
    </lineage>
</organism>
<feature type="compositionally biased region" description="Low complexity" evidence="1">
    <location>
        <begin position="85"/>
        <end position="94"/>
    </location>
</feature>
<evidence type="ECO:0000256" key="1">
    <source>
        <dbReference type="SAM" id="MobiDB-lite"/>
    </source>
</evidence>
<reference evidence="2 3" key="1">
    <citation type="journal article" date="2011" name="Nature">
        <title>Genome sequencing reveals insights into physiology and longevity of the naked mole rat.</title>
        <authorList>
            <person name="Kim E.B."/>
            <person name="Fang X."/>
            <person name="Fushan A.A."/>
            <person name="Huang Z."/>
            <person name="Lobanov A.V."/>
            <person name="Han L."/>
            <person name="Marino S.M."/>
            <person name="Sun X."/>
            <person name="Turanov A.A."/>
            <person name="Yang P."/>
            <person name="Yim S.H."/>
            <person name="Zhao X."/>
            <person name="Kasaikina M.V."/>
            <person name="Stoletzki N."/>
            <person name="Peng C."/>
            <person name="Polak P."/>
            <person name="Xiong Z."/>
            <person name="Kiezun A."/>
            <person name="Zhu Y."/>
            <person name="Chen Y."/>
            <person name="Kryukov G.V."/>
            <person name="Zhang Q."/>
            <person name="Peshkin L."/>
            <person name="Yang L."/>
            <person name="Bronson R.T."/>
            <person name="Buffenstein R."/>
            <person name="Wang B."/>
            <person name="Han C."/>
            <person name="Li Q."/>
            <person name="Chen L."/>
            <person name="Zhao W."/>
            <person name="Sunyaev S.R."/>
            <person name="Park T.J."/>
            <person name="Zhang G."/>
            <person name="Wang J."/>
            <person name="Gladyshev V.N."/>
        </authorList>
    </citation>
    <scope>NUCLEOTIDE SEQUENCE [LARGE SCALE GENOMIC DNA]</scope>
</reference>
<protein>
    <submittedName>
        <fullName evidence="2">Uncharacterized protein</fullName>
    </submittedName>
</protein>
<sequence>MSSGKAGKPGLAFRPETDCVTGDITEQNQEPGNCGQPRGLSGQGQLEGSALPKPTLTNSRGTAHQVQFQIMKRHFEVPRREDSSTDVTTLSVTSPESMESSLKMCWPGTTEGPALAGEARQSPRTHWHFSLGWSPSSPSSESSSSYRSYSQRPSYRLGPRGDPDPGPRSVPALYTRVQTVRGVAVAWETEAGFAPVSSRPRVREAQFLNRQRWRGSSFEVASNTDLRGDLEVCGGEREAEPEEDSGREDDELEQEPRAPPDSLHGVREGCSCQIFFEEMLEKGLERGQAQDPEPEPEPEGEEPSHEEGGEHRARPRGEDPGSRQQQQ</sequence>
<dbReference type="STRING" id="10181.G5B0W6"/>
<proteinExistence type="predicted"/>
<feature type="compositionally biased region" description="Polar residues" evidence="1">
    <location>
        <begin position="55"/>
        <end position="68"/>
    </location>
</feature>
<evidence type="ECO:0000313" key="3">
    <source>
        <dbReference type="Proteomes" id="UP000006813"/>
    </source>
</evidence>
<name>G5B0W6_HETGA</name>
<dbReference type="FunCoup" id="G5B0W6">
    <property type="interactions" value="21"/>
</dbReference>
<dbReference type="AlphaFoldDB" id="G5B0W6"/>
<feature type="region of interest" description="Disordered" evidence="1">
    <location>
        <begin position="1"/>
        <end position="173"/>
    </location>
</feature>
<dbReference type="Proteomes" id="UP000006813">
    <property type="component" value="Unassembled WGS sequence"/>
</dbReference>
<feature type="compositionally biased region" description="Low complexity" evidence="1">
    <location>
        <begin position="134"/>
        <end position="158"/>
    </location>
</feature>
<dbReference type="InParanoid" id="G5B0W6"/>
<feature type="compositionally biased region" description="Acidic residues" evidence="1">
    <location>
        <begin position="239"/>
        <end position="253"/>
    </location>
</feature>
<gene>
    <name evidence="2" type="ORF">GW7_11358</name>
</gene>
<feature type="compositionally biased region" description="Basic and acidic residues" evidence="1">
    <location>
        <begin position="226"/>
        <end position="238"/>
    </location>
</feature>
<feature type="region of interest" description="Disordered" evidence="1">
    <location>
        <begin position="221"/>
        <end position="327"/>
    </location>
</feature>
<accession>G5B0W6</accession>
<dbReference type="GO" id="GO:0009566">
    <property type="term" value="P:fertilization"/>
    <property type="evidence" value="ECO:0007669"/>
    <property type="project" value="TreeGrafter"/>
</dbReference>
<dbReference type="InterPro" id="IPR040879">
    <property type="entry name" value="Spt46-like"/>
</dbReference>
<feature type="compositionally biased region" description="Basic and acidic residues" evidence="1">
    <location>
        <begin position="302"/>
        <end position="321"/>
    </location>
</feature>
<feature type="compositionally biased region" description="Acidic residues" evidence="1">
    <location>
        <begin position="292"/>
        <end position="301"/>
    </location>
</feature>
<dbReference type="PANTHER" id="PTHR33517:SF2">
    <property type="entry name" value="PROTEIN FAM170B"/>
    <property type="match status" value="1"/>
</dbReference>
<evidence type="ECO:0000313" key="2">
    <source>
        <dbReference type="EMBL" id="EHB02927.1"/>
    </source>
</evidence>
<dbReference type="PANTHER" id="PTHR33517">
    <property type="entry name" value="PROTEIN FAM170B-RELATED"/>
    <property type="match status" value="1"/>
</dbReference>